<evidence type="ECO:0000256" key="1">
    <source>
        <dbReference type="ARBA" id="ARBA00022729"/>
    </source>
</evidence>
<name>A0ABZ1REY5_9ACTN</name>
<organism evidence="4 5">
    <name type="scientific">Streptomyces goshikiensis</name>
    <dbReference type="NCBI Taxonomy" id="1942"/>
    <lineage>
        <taxon>Bacteria</taxon>
        <taxon>Bacillati</taxon>
        <taxon>Actinomycetota</taxon>
        <taxon>Actinomycetes</taxon>
        <taxon>Kitasatosporales</taxon>
        <taxon>Streptomycetaceae</taxon>
        <taxon>Streptomyces</taxon>
    </lineage>
</organism>
<dbReference type="PANTHER" id="PTHR33657">
    <property type="entry name" value="DOMAIN PROTEIN, PUTATIVE (AFU_ORTHOLOGUE AFUA_5G00600)-RELATED"/>
    <property type="match status" value="1"/>
</dbReference>
<dbReference type="Pfam" id="PF13472">
    <property type="entry name" value="Lipase_GDSL_2"/>
    <property type="match status" value="1"/>
</dbReference>
<feature type="compositionally biased region" description="Basic and acidic residues" evidence="2">
    <location>
        <begin position="107"/>
        <end position="119"/>
    </location>
</feature>
<dbReference type="InterPro" id="IPR013830">
    <property type="entry name" value="SGNH_hydro"/>
</dbReference>
<dbReference type="CDD" id="cd01833">
    <property type="entry name" value="XynB_like"/>
    <property type="match status" value="1"/>
</dbReference>
<dbReference type="Pfam" id="PF05630">
    <property type="entry name" value="NPP1"/>
    <property type="match status" value="1"/>
</dbReference>
<dbReference type="EMBL" id="CP108057">
    <property type="protein sequence ID" value="WUO44750.1"/>
    <property type="molecule type" value="Genomic_DNA"/>
</dbReference>
<dbReference type="InterPro" id="IPR008701">
    <property type="entry name" value="NPP1"/>
</dbReference>
<dbReference type="PANTHER" id="PTHR33657:SF6">
    <property type="entry name" value="SECRETED PROTEIN"/>
    <property type="match status" value="1"/>
</dbReference>
<accession>A0ABZ1REY5</accession>
<keyword evidence="1" id="KW-0732">Signal</keyword>
<dbReference type="Pfam" id="PF13517">
    <property type="entry name" value="FG-GAP_3"/>
    <property type="match status" value="1"/>
</dbReference>
<gene>
    <name evidence="4" type="ORF">OHU17_02445</name>
</gene>
<dbReference type="Gene3D" id="3.40.50.1110">
    <property type="entry name" value="SGNH hydrolase"/>
    <property type="match status" value="1"/>
</dbReference>
<dbReference type="SUPFAM" id="SSF52266">
    <property type="entry name" value="SGNH hydrolase"/>
    <property type="match status" value="1"/>
</dbReference>
<evidence type="ECO:0000313" key="5">
    <source>
        <dbReference type="Proteomes" id="UP001432075"/>
    </source>
</evidence>
<feature type="domain" description="SGNH hydrolase-type esterase" evidence="3">
    <location>
        <begin position="340"/>
        <end position="515"/>
    </location>
</feature>
<dbReference type="InterPro" id="IPR028994">
    <property type="entry name" value="Integrin_alpha_N"/>
</dbReference>
<dbReference type="InterPro" id="IPR036514">
    <property type="entry name" value="SGNH_hydro_sf"/>
</dbReference>
<keyword evidence="5" id="KW-1185">Reference proteome</keyword>
<evidence type="ECO:0000256" key="2">
    <source>
        <dbReference type="SAM" id="MobiDB-lite"/>
    </source>
</evidence>
<dbReference type="SUPFAM" id="SSF69318">
    <property type="entry name" value="Integrin alpha N-terminal domain"/>
    <property type="match status" value="1"/>
</dbReference>
<proteinExistence type="predicted"/>
<reference evidence="4" key="1">
    <citation type="submission" date="2022-10" db="EMBL/GenBank/DDBJ databases">
        <title>The complete genomes of actinobacterial strains from the NBC collection.</title>
        <authorList>
            <person name="Joergensen T.S."/>
            <person name="Alvarez Arevalo M."/>
            <person name="Sterndorff E.B."/>
            <person name="Faurdal D."/>
            <person name="Vuksanovic O."/>
            <person name="Mourched A.-S."/>
            <person name="Charusanti P."/>
            <person name="Shaw S."/>
            <person name="Blin K."/>
            <person name="Weber T."/>
        </authorList>
    </citation>
    <scope>NUCLEOTIDE SEQUENCE</scope>
    <source>
        <strain evidence="4">NBC_00283</strain>
    </source>
</reference>
<dbReference type="Proteomes" id="UP001432075">
    <property type="component" value="Chromosome"/>
</dbReference>
<feature type="region of interest" description="Disordered" evidence="2">
    <location>
        <begin position="303"/>
        <end position="333"/>
    </location>
</feature>
<protein>
    <submittedName>
        <fullName evidence="4">NPP1 family protein</fullName>
    </submittedName>
</protein>
<sequence>MHLAISATPPVVAAKRARRAHRGPRGGLAGAAGGAALAVLLLLGLVVLPAPPAAAAAADPPRALPQNATAADLKWQPALDYDTDGCYNVPAIGPDGRISEGLGHDNTTGERDCRDRSDLDNTNAYSRQRCNSGWCVYLYDYYFEKDVAVQNVADAGGHVHDWEHIAVWVRNDKAEYVGASAHGGYKVMAADKVRWEGNHPKIVYHKDGGATHAFRFATAGDEPPENHYGQWRRSTLVSYNGFPGGLRDDLFEYDFGKATIGIMDSQFAANIKGSISTPQSECTTTVEGTVICTEVPVPLISFDFDRDEGSPGFPPEPDEPGGEPGGTPGPTGAHLRVMPLGDSITYGVGSSTKSSYRADLWKSLKAHTDDVAFVGSQQSGSLPDDDHEGYPGRRIDQVASIAHCTVARTKPNVVTLHIGTNDMNQSHDLAGAPKRMGALIDQVLADSPGATVLVATLIPSVKAGMQPKIDAFNAALPGVVAQRAGQGKHVLLVGMGAVTPSDLAETSHPNDTGYRKMAKAFFTGITTAHQRGWIRTPEGAEGDPKTCGVDSAADLGKGWKPMGVIAPGMGGPAGRIDLVQLNGDHRADYVKIFPDGSVRAALNTLGADGRIHWVDQGIIAPGVGQPGDSVRFADMNGDGLDDYLVLGAKGSLWSFLNRPGSDGKIHWEAQGRVFPYYHGTKKPGDESGISLGWTREDVRLEDVNGDGLDDYLVVGPAGSMDAHVHVPNTMTWTKIDTFATGTKAGPRARMRLGDVNGDRKADYLVVGRTGAVHAYVNHMTGMSDGNWTEHKYFAKESFYPDTAVAFRDVTGDNRADYLVIQGDRVQAWENQGGDNLTP</sequence>
<dbReference type="Gene3D" id="2.130.10.130">
    <property type="entry name" value="Integrin alpha, N-terminal"/>
    <property type="match status" value="1"/>
</dbReference>
<feature type="region of interest" description="Disordered" evidence="2">
    <location>
        <begin position="98"/>
        <end position="121"/>
    </location>
</feature>
<dbReference type="InterPro" id="IPR013517">
    <property type="entry name" value="FG-GAP"/>
</dbReference>
<evidence type="ECO:0000259" key="3">
    <source>
        <dbReference type="Pfam" id="PF13472"/>
    </source>
</evidence>
<evidence type="ECO:0000313" key="4">
    <source>
        <dbReference type="EMBL" id="WUO44750.1"/>
    </source>
</evidence>